<organism evidence="3 4">
    <name type="scientific">Coniophora puteana (strain RWD-64-598)</name>
    <name type="common">Brown rot fungus</name>
    <dbReference type="NCBI Taxonomy" id="741705"/>
    <lineage>
        <taxon>Eukaryota</taxon>
        <taxon>Fungi</taxon>
        <taxon>Dikarya</taxon>
        <taxon>Basidiomycota</taxon>
        <taxon>Agaricomycotina</taxon>
        <taxon>Agaricomycetes</taxon>
        <taxon>Agaricomycetidae</taxon>
        <taxon>Boletales</taxon>
        <taxon>Coniophorineae</taxon>
        <taxon>Coniophoraceae</taxon>
        <taxon>Coniophora</taxon>
    </lineage>
</organism>
<dbReference type="KEGG" id="cput:CONPUDRAFT_148218"/>
<keyword evidence="4" id="KW-1185">Reference proteome</keyword>
<comment type="caution">
    <text evidence="3">The sequence shown here is derived from an EMBL/GenBank/DDBJ whole genome shotgun (WGS) entry which is preliminary data.</text>
</comment>
<dbReference type="OrthoDB" id="2906539at2759"/>
<gene>
    <name evidence="3" type="ORF">CONPUDRAFT_148218</name>
</gene>
<protein>
    <submittedName>
        <fullName evidence="3">Uncharacterized protein</fullName>
    </submittedName>
</protein>
<dbReference type="EMBL" id="JH711573">
    <property type="protein sequence ID" value="EIW86106.1"/>
    <property type="molecule type" value="Genomic_DNA"/>
</dbReference>
<reference evidence="4" key="1">
    <citation type="journal article" date="2012" name="Science">
        <title>The Paleozoic origin of enzymatic lignin decomposition reconstructed from 31 fungal genomes.</title>
        <authorList>
            <person name="Floudas D."/>
            <person name="Binder M."/>
            <person name="Riley R."/>
            <person name="Barry K."/>
            <person name="Blanchette R.A."/>
            <person name="Henrissat B."/>
            <person name="Martinez A.T."/>
            <person name="Otillar R."/>
            <person name="Spatafora J.W."/>
            <person name="Yadav J.S."/>
            <person name="Aerts A."/>
            <person name="Benoit I."/>
            <person name="Boyd A."/>
            <person name="Carlson A."/>
            <person name="Copeland A."/>
            <person name="Coutinho P.M."/>
            <person name="de Vries R.P."/>
            <person name="Ferreira P."/>
            <person name="Findley K."/>
            <person name="Foster B."/>
            <person name="Gaskell J."/>
            <person name="Glotzer D."/>
            <person name="Gorecki P."/>
            <person name="Heitman J."/>
            <person name="Hesse C."/>
            <person name="Hori C."/>
            <person name="Igarashi K."/>
            <person name="Jurgens J.A."/>
            <person name="Kallen N."/>
            <person name="Kersten P."/>
            <person name="Kohler A."/>
            <person name="Kuees U."/>
            <person name="Kumar T.K.A."/>
            <person name="Kuo A."/>
            <person name="LaButti K."/>
            <person name="Larrondo L.F."/>
            <person name="Lindquist E."/>
            <person name="Ling A."/>
            <person name="Lombard V."/>
            <person name="Lucas S."/>
            <person name="Lundell T."/>
            <person name="Martin R."/>
            <person name="McLaughlin D.J."/>
            <person name="Morgenstern I."/>
            <person name="Morin E."/>
            <person name="Murat C."/>
            <person name="Nagy L.G."/>
            <person name="Nolan M."/>
            <person name="Ohm R.A."/>
            <person name="Patyshakuliyeva A."/>
            <person name="Rokas A."/>
            <person name="Ruiz-Duenas F.J."/>
            <person name="Sabat G."/>
            <person name="Salamov A."/>
            <person name="Samejima M."/>
            <person name="Schmutz J."/>
            <person name="Slot J.C."/>
            <person name="St John F."/>
            <person name="Stenlid J."/>
            <person name="Sun H."/>
            <person name="Sun S."/>
            <person name="Syed K."/>
            <person name="Tsang A."/>
            <person name="Wiebenga A."/>
            <person name="Young D."/>
            <person name="Pisabarro A."/>
            <person name="Eastwood D.C."/>
            <person name="Martin F."/>
            <person name="Cullen D."/>
            <person name="Grigoriev I.V."/>
            <person name="Hibbett D.S."/>
        </authorList>
    </citation>
    <scope>NUCLEOTIDE SEQUENCE [LARGE SCALE GENOMIC DNA]</scope>
    <source>
        <strain evidence="4">RWD-64-598 SS2</strain>
    </source>
</reference>
<keyword evidence="2" id="KW-0067">ATP-binding</keyword>
<sequence length="97" mass="10851">MEYGKLTPIMPFYESFEGLSGNIFDIRLKSYLPEDYSVGKGDTFHVHGGIRTMEFKVIETLLPSCRSTNRSRVSAAISSISASSRTYLKVCPHPWGS</sequence>
<accession>A0A5M3N483</accession>
<dbReference type="GO" id="GO:0005524">
    <property type="term" value="F:ATP binding"/>
    <property type="evidence" value="ECO:0007669"/>
    <property type="project" value="UniProtKB-KW"/>
</dbReference>
<dbReference type="GeneID" id="19202469"/>
<evidence type="ECO:0000256" key="1">
    <source>
        <dbReference type="ARBA" id="ARBA00022741"/>
    </source>
</evidence>
<evidence type="ECO:0000256" key="2">
    <source>
        <dbReference type="ARBA" id="ARBA00022840"/>
    </source>
</evidence>
<evidence type="ECO:0000313" key="3">
    <source>
        <dbReference type="EMBL" id="EIW86106.1"/>
    </source>
</evidence>
<keyword evidence="1" id="KW-0547">Nucleotide-binding</keyword>
<dbReference type="AlphaFoldDB" id="A0A5M3N483"/>
<dbReference type="InterPro" id="IPR029067">
    <property type="entry name" value="CDC48_domain_2-like_sf"/>
</dbReference>
<dbReference type="SUPFAM" id="SSF54585">
    <property type="entry name" value="Cdc48 domain 2-like"/>
    <property type="match status" value="1"/>
</dbReference>
<evidence type="ECO:0000313" key="4">
    <source>
        <dbReference type="Proteomes" id="UP000053558"/>
    </source>
</evidence>
<proteinExistence type="predicted"/>
<dbReference type="Proteomes" id="UP000053558">
    <property type="component" value="Unassembled WGS sequence"/>
</dbReference>
<dbReference type="RefSeq" id="XP_007763034.1">
    <property type="nucleotide sequence ID" value="XM_007764844.1"/>
</dbReference>
<dbReference type="Gene3D" id="3.10.330.10">
    <property type="match status" value="1"/>
</dbReference>
<name>A0A5M3N483_CONPW</name>